<dbReference type="RefSeq" id="WP_379805549.1">
    <property type="nucleotide sequence ID" value="NZ_JBHUOL010000011.1"/>
</dbReference>
<proteinExistence type="predicted"/>
<evidence type="ECO:0000256" key="1">
    <source>
        <dbReference type="SAM" id="Coils"/>
    </source>
</evidence>
<protein>
    <submittedName>
        <fullName evidence="3">Type VI secretion system TssO</fullName>
    </submittedName>
</protein>
<dbReference type="EMBL" id="JBHUOL010000011">
    <property type="protein sequence ID" value="MFD2908224.1"/>
    <property type="molecule type" value="Genomic_DNA"/>
</dbReference>
<evidence type="ECO:0000313" key="4">
    <source>
        <dbReference type="Proteomes" id="UP001597549"/>
    </source>
</evidence>
<keyword evidence="2" id="KW-1133">Transmembrane helix</keyword>
<evidence type="ECO:0000313" key="3">
    <source>
        <dbReference type="EMBL" id="MFD2908224.1"/>
    </source>
</evidence>
<name>A0ABW5Z5V8_9FLAO</name>
<keyword evidence="2" id="KW-0812">Transmembrane</keyword>
<feature type="transmembrane region" description="Helical" evidence="2">
    <location>
        <begin position="12"/>
        <end position="33"/>
    </location>
</feature>
<organism evidence="3 4">
    <name type="scientific">Flavobacterium ardleyense</name>
    <dbReference type="NCBI Taxonomy" id="2038737"/>
    <lineage>
        <taxon>Bacteria</taxon>
        <taxon>Pseudomonadati</taxon>
        <taxon>Bacteroidota</taxon>
        <taxon>Flavobacteriia</taxon>
        <taxon>Flavobacteriales</taxon>
        <taxon>Flavobacteriaceae</taxon>
        <taxon>Flavobacterium</taxon>
    </lineage>
</organism>
<keyword evidence="2" id="KW-0472">Membrane</keyword>
<keyword evidence="4" id="KW-1185">Reference proteome</keyword>
<reference evidence="4" key="1">
    <citation type="journal article" date="2019" name="Int. J. Syst. Evol. Microbiol.">
        <title>The Global Catalogue of Microorganisms (GCM) 10K type strain sequencing project: providing services to taxonomists for standard genome sequencing and annotation.</title>
        <authorList>
            <consortium name="The Broad Institute Genomics Platform"/>
            <consortium name="The Broad Institute Genome Sequencing Center for Infectious Disease"/>
            <person name="Wu L."/>
            <person name="Ma J."/>
        </authorList>
    </citation>
    <scope>NUCLEOTIDE SEQUENCE [LARGE SCALE GENOMIC DNA]</scope>
    <source>
        <strain evidence="4">KCTC 52644</strain>
    </source>
</reference>
<feature type="coiled-coil region" evidence="1">
    <location>
        <begin position="132"/>
        <end position="166"/>
    </location>
</feature>
<evidence type="ECO:0000256" key="2">
    <source>
        <dbReference type="SAM" id="Phobius"/>
    </source>
</evidence>
<accession>A0ABW5Z5V8</accession>
<dbReference type="Pfam" id="PF17561">
    <property type="entry name" value="TssO"/>
    <property type="match status" value="1"/>
</dbReference>
<sequence>MDILNKKERFNAFMLFLVMFLITTGVLITAIYFNFKLPIKENEVLKKENDKLNMQFSFNKVFSSKVEEINKLVDSLDASPESFQFIEQSINYELVQLQEKIPNDTIVDSRLYQNVILTYKTYVTTKKKLLEINDSKKEITKLNQDLKEISEENKDLARQLQMCEMVSRNR</sequence>
<comment type="caution">
    <text evidence="3">The sequence shown here is derived from an EMBL/GenBank/DDBJ whole genome shotgun (WGS) entry which is preliminary data.</text>
</comment>
<dbReference type="Proteomes" id="UP001597549">
    <property type="component" value="Unassembled WGS sequence"/>
</dbReference>
<gene>
    <name evidence="3" type="primary">tssO</name>
    <name evidence="3" type="ORF">ACFSX9_05700</name>
</gene>
<dbReference type="InterPro" id="IPR039449">
    <property type="entry name" value="TssO"/>
</dbReference>
<keyword evidence="1" id="KW-0175">Coiled coil</keyword>